<dbReference type="AlphaFoldDB" id="A0AAN9ADR2"/>
<dbReference type="InterPro" id="IPR045081">
    <property type="entry name" value="AN32"/>
</dbReference>
<organism evidence="7 8">
    <name type="scientific">Halocaridina rubra</name>
    <name type="common">Hawaiian red shrimp</name>
    <dbReference type="NCBI Taxonomy" id="373956"/>
    <lineage>
        <taxon>Eukaryota</taxon>
        <taxon>Metazoa</taxon>
        <taxon>Ecdysozoa</taxon>
        <taxon>Arthropoda</taxon>
        <taxon>Crustacea</taxon>
        <taxon>Multicrustacea</taxon>
        <taxon>Malacostraca</taxon>
        <taxon>Eumalacostraca</taxon>
        <taxon>Eucarida</taxon>
        <taxon>Decapoda</taxon>
        <taxon>Pleocyemata</taxon>
        <taxon>Caridea</taxon>
        <taxon>Atyoidea</taxon>
        <taxon>Atyidae</taxon>
        <taxon>Halocaridina</taxon>
    </lineage>
</organism>
<dbReference type="InterPro" id="IPR032675">
    <property type="entry name" value="LRR_dom_sf"/>
</dbReference>
<evidence type="ECO:0000256" key="1">
    <source>
        <dbReference type="ARBA" id="ARBA00022614"/>
    </source>
</evidence>
<feature type="region of interest" description="Disordered" evidence="6">
    <location>
        <begin position="147"/>
        <end position="251"/>
    </location>
</feature>
<comment type="function">
    <text evidence="4">Implicated in a number of cellular processes, including proliferation, differentiation, caspase-dependent and caspase-independent apoptosis, suppression of transformation (tumor suppressor), inhibition of protein phosphatase 2A, regulation of mRNA trafficking and stability, and inhibition of acetyltransferases as part of the INHAT (inhibitor of histone acetyltransferases) complex.</text>
</comment>
<evidence type="ECO:0000256" key="4">
    <source>
        <dbReference type="ARBA" id="ARBA00056686"/>
    </source>
</evidence>
<evidence type="ECO:0000313" key="8">
    <source>
        <dbReference type="Proteomes" id="UP001381693"/>
    </source>
</evidence>
<dbReference type="Pfam" id="PF14580">
    <property type="entry name" value="LRR_9"/>
    <property type="match status" value="1"/>
</dbReference>
<gene>
    <name evidence="7" type="primary">ANP32A</name>
    <name evidence="7" type="ORF">SK128_026898</name>
</gene>
<evidence type="ECO:0000256" key="2">
    <source>
        <dbReference type="ARBA" id="ARBA00022737"/>
    </source>
</evidence>
<evidence type="ECO:0000256" key="6">
    <source>
        <dbReference type="SAM" id="MobiDB-lite"/>
    </source>
</evidence>
<reference evidence="7 8" key="1">
    <citation type="submission" date="2023-11" db="EMBL/GenBank/DDBJ databases">
        <title>Halocaridina rubra genome assembly.</title>
        <authorList>
            <person name="Smith C."/>
        </authorList>
    </citation>
    <scope>NUCLEOTIDE SEQUENCE [LARGE SCALE GENOMIC DNA]</scope>
    <source>
        <strain evidence="7">EP-1</strain>
        <tissue evidence="7">Whole</tissue>
    </source>
</reference>
<keyword evidence="1" id="KW-0433">Leucine-rich repeat</keyword>
<feature type="compositionally biased region" description="Basic and acidic residues" evidence="6">
    <location>
        <begin position="237"/>
        <end position="251"/>
    </location>
</feature>
<protein>
    <recommendedName>
        <fullName evidence="5">Acidic leucine-rich nuclear phosphoprotein 32 family member A</fullName>
    </recommendedName>
</protein>
<dbReference type="GO" id="GO:0005634">
    <property type="term" value="C:nucleus"/>
    <property type="evidence" value="ECO:0007669"/>
    <property type="project" value="TreeGrafter"/>
</dbReference>
<evidence type="ECO:0000256" key="3">
    <source>
        <dbReference type="ARBA" id="ARBA00025777"/>
    </source>
</evidence>
<dbReference type="Proteomes" id="UP001381693">
    <property type="component" value="Unassembled WGS sequence"/>
</dbReference>
<name>A0AAN9ADR2_HALRR</name>
<evidence type="ECO:0000313" key="7">
    <source>
        <dbReference type="EMBL" id="KAK7084519.1"/>
    </source>
</evidence>
<dbReference type="InterPro" id="IPR001611">
    <property type="entry name" value="Leu-rich_rpt"/>
</dbReference>
<comment type="caution">
    <text evidence="7">The sequence shown here is derived from an EMBL/GenBank/DDBJ whole genome shotgun (WGS) entry which is preliminary data.</text>
</comment>
<feature type="compositionally biased region" description="Acidic residues" evidence="6">
    <location>
        <begin position="149"/>
        <end position="201"/>
    </location>
</feature>
<comment type="similarity">
    <text evidence="3">Belongs to the ANP32 family.</text>
</comment>
<proteinExistence type="inferred from homology"/>
<accession>A0AAN9ADR2</accession>
<evidence type="ECO:0000256" key="5">
    <source>
        <dbReference type="ARBA" id="ARBA00067860"/>
    </source>
</evidence>
<keyword evidence="8" id="KW-1185">Reference proteome</keyword>
<sequence length="251" mass="28605">MEKRIELEKRGRNPAKITELILDNCKSTSIVGLTEEFENLETLSLINVGLTSLKGFPTLPSLRKLELSDNRIQGGLNALTCLPKLSYLNLSGNRIKDIETLEPLKDLKSLVTLDLFNCEVSMLENYREKMFALIPSLVYLDGFDREDNSEVEEEGEEEEEGVLDGDPEQEDLGEEEEEIDDINEEEVEEEEEEDEDEEDVPLDALYKDYNPDGDDDYEAAEGEEEDDDLVEEEEEGGENRGQKRKLEEGED</sequence>
<keyword evidence="2" id="KW-0677">Repeat</keyword>
<dbReference type="EMBL" id="JAXCGZ010002063">
    <property type="protein sequence ID" value="KAK7084519.1"/>
    <property type="molecule type" value="Genomic_DNA"/>
</dbReference>
<dbReference type="SUPFAM" id="SSF52058">
    <property type="entry name" value="L domain-like"/>
    <property type="match status" value="1"/>
</dbReference>
<feature type="compositionally biased region" description="Acidic residues" evidence="6">
    <location>
        <begin position="211"/>
        <end position="236"/>
    </location>
</feature>
<dbReference type="GO" id="GO:0042393">
    <property type="term" value="F:histone binding"/>
    <property type="evidence" value="ECO:0007669"/>
    <property type="project" value="TreeGrafter"/>
</dbReference>
<dbReference type="PANTHER" id="PTHR11375:SF0">
    <property type="entry name" value="ACIDIC LEUCINE-RICH NUCLEAR PHOSPHOPROTEIN 32 FAMILY MEMBER A"/>
    <property type="match status" value="1"/>
</dbReference>
<dbReference type="Gene3D" id="3.80.10.10">
    <property type="entry name" value="Ribonuclease Inhibitor"/>
    <property type="match status" value="1"/>
</dbReference>
<dbReference type="FunFam" id="3.80.10.10:FF:000003">
    <property type="entry name" value="Acidic leucine-rich nuclear phosphoprotein 32 family member A"/>
    <property type="match status" value="1"/>
</dbReference>
<dbReference type="PANTHER" id="PTHR11375">
    <property type="entry name" value="ACIDIC LEUCINE-RICH NUCLEAR PHOSPHOPROTEIN 32"/>
    <property type="match status" value="1"/>
</dbReference>
<dbReference type="PROSITE" id="PS51450">
    <property type="entry name" value="LRR"/>
    <property type="match status" value="1"/>
</dbReference>